<reference evidence="3" key="2">
    <citation type="submission" date="2010-04" db="EMBL/GenBank/DDBJ databases">
        <authorList>
            <person name="Buell R."/>
            <person name="Hamilton J."/>
            <person name="Hostetler J."/>
        </authorList>
    </citation>
    <scope>NUCLEOTIDE SEQUENCE [LARGE SCALE GENOMIC DNA]</scope>
    <source>
        <strain evidence="3">DAOM:BR144</strain>
    </source>
</reference>
<reference evidence="2" key="3">
    <citation type="submission" date="2015-02" db="UniProtKB">
        <authorList>
            <consortium name="EnsemblProtists"/>
        </authorList>
    </citation>
    <scope>IDENTIFICATION</scope>
    <source>
        <strain evidence="2">DAOM BR144</strain>
    </source>
</reference>
<dbReference type="AlphaFoldDB" id="K3WTJ6"/>
<dbReference type="EnsemblProtists" id="PYU1_T008290">
    <property type="protein sequence ID" value="PYU1_T008290"/>
    <property type="gene ID" value="PYU1_G008274"/>
</dbReference>
<name>K3WTJ6_GLOUD</name>
<evidence type="ECO:0000256" key="1">
    <source>
        <dbReference type="SAM" id="MobiDB-lite"/>
    </source>
</evidence>
<sequence length="49" mass="5482">MHWPPPVIKSALAIGECAAPTIKKKRGRPKAHGHNKRFHEPKTSKRLCA</sequence>
<protein>
    <submittedName>
        <fullName evidence="2">Uncharacterized protein</fullName>
    </submittedName>
</protein>
<keyword evidence="3" id="KW-1185">Reference proteome</keyword>
<proteinExistence type="predicted"/>
<dbReference type="Proteomes" id="UP000019132">
    <property type="component" value="Unassembled WGS sequence"/>
</dbReference>
<reference evidence="3" key="1">
    <citation type="journal article" date="2010" name="Genome Biol.">
        <title>Genome sequence of the necrotrophic plant pathogen Pythium ultimum reveals original pathogenicity mechanisms and effector repertoire.</title>
        <authorList>
            <person name="Levesque C.A."/>
            <person name="Brouwer H."/>
            <person name="Cano L."/>
            <person name="Hamilton J.P."/>
            <person name="Holt C."/>
            <person name="Huitema E."/>
            <person name="Raffaele S."/>
            <person name="Robideau G.P."/>
            <person name="Thines M."/>
            <person name="Win J."/>
            <person name="Zerillo M.M."/>
            <person name="Beakes G.W."/>
            <person name="Boore J.L."/>
            <person name="Busam D."/>
            <person name="Dumas B."/>
            <person name="Ferriera S."/>
            <person name="Fuerstenberg S.I."/>
            <person name="Gachon C.M."/>
            <person name="Gaulin E."/>
            <person name="Govers F."/>
            <person name="Grenville-Briggs L."/>
            <person name="Horner N."/>
            <person name="Hostetler J."/>
            <person name="Jiang R.H."/>
            <person name="Johnson J."/>
            <person name="Krajaejun T."/>
            <person name="Lin H."/>
            <person name="Meijer H.J."/>
            <person name="Moore B."/>
            <person name="Morris P."/>
            <person name="Phuntmart V."/>
            <person name="Puiu D."/>
            <person name="Shetty J."/>
            <person name="Stajich J.E."/>
            <person name="Tripathy S."/>
            <person name="Wawra S."/>
            <person name="van West P."/>
            <person name="Whitty B.R."/>
            <person name="Coutinho P.M."/>
            <person name="Henrissat B."/>
            <person name="Martin F."/>
            <person name="Thomas P.D."/>
            <person name="Tyler B.M."/>
            <person name="De Vries R.P."/>
            <person name="Kamoun S."/>
            <person name="Yandell M."/>
            <person name="Tisserat N."/>
            <person name="Buell C.R."/>
        </authorList>
    </citation>
    <scope>NUCLEOTIDE SEQUENCE</scope>
    <source>
        <strain evidence="3">DAOM:BR144</strain>
    </source>
</reference>
<dbReference type="VEuPathDB" id="FungiDB:PYU1_G008274"/>
<dbReference type="EMBL" id="GL376619">
    <property type="status" value="NOT_ANNOTATED_CDS"/>
    <property type="molecule type" value="Genomic_DNA"/>
</dbReference>
<accession>K3WTJ6</accession>
<feature type="compositionally biased region" description="Basic residues" evidence="1">
    <location>
        <begin position="22"/>
        <end position="37"/>
    </location>
</feature>
<evidence type="ECO:0000313" key="2">
    <source>
        <dbReference type="EnsemblProtists" id="PYU1_T008290"/>
    </source>
</evidence>
<dbReference type="InParanoid" id="K3WTJ6"/>
<feature type="region of interest" description="Disordered" evidence="1">
    <location>
        <begin position="19"/>
        <end position="49"/>
    </location>
</feature>
<organism evidence="2 3">
    <name type="scientific">Globisporangium ultimum (strain ATCC 200006 / CBS 805.95 / DAOM BR144)</name>
    <name type="common">Pythium ultimum</name>
    <dbReference type="NCBI Taxonomy" id="431595"/>
    <lineage>
        <taxon>Eukaryota</taxon>
        <taxon>Sar</taxon>
        <taxon>Stramenopiles</taxon>
        <taxon>Oomycota</taxon>
        <taxon>Peronosporomycetes</taxon>
        <taxon>Pythiales</taxon>
        <taxon>Pythiaceae</taxon>
        <taxon>Globisporangium</taxon>
    </lineage>
</organism>
<evidence type="ECO:0000313" key="3">
    <source>
        <dbReference type="Proteomes" id="UP000019132"/>
    </source>
</evidence>
<dbReference type="HOGENOM" id="CLU_3208871_0_0_1"/>